<proteinExistence type="predicted"/>
<accession>A0ACB8A8B2</accession>
<feature type="non-terminal residue" evidence="1">
    <location>
        <position position="328"/>
    </location>
</feature>
<name>A0ACB8A8B2_9AGAM</name>
<dbReference type="EMBL" id="MU267766">
    <property type="protein sequence ID" value="KAH7909318.1"/>
    <property type="molecule type" value="Genomic_DNA"/>
</dbReference>
<organism evidence="1 2">
    <name type="scientific">Hygrophoropsis aurantiaca</name>
    <dbReference type="NCBI Taxonomy" id="72124"/>
    <lineage>
        <taxon>Eukaryota</taxon>
        <taxon>Fungi</taxon>
        <taxon>Dikarya</taxon>
        <taxon>Basidiomycota</taxon>
        <taxon>Agaricomycotina</taxon>
        <taxon>Agaricomycetes</taxon>
        <taxon>Agaricomycetidae</taxon>
        <taxon>Boletales</taxon>
        <taxon>Coniophorineae</taxon>
        <taxon>Hygrophoropsidaceae</taxon>
        <taxon>Hygrophoropsis</taxon>
    </lineage>
</organism>
<comment type="caution">
    <text evidence="1">The sequence shown here is derived from an EMBL/GenBank/DDBJ whole genome shotgun (WGS) entry which is preliminary data.</text>
</comment>
<keyword evidence="2" id="KW-1185">Reference proteome</keyword>
<reference evidence="1" key="1">
    <citation type="journal article" date="2021" name="New Phytol.">
        <title>Evolutionary innovations through gain and loss of genes in the ectomycorrhizal Boletales.</title>
        <authorList>
            <person name="Wu G."/>
            <person name="Miyauchi S."/>
            <person name="Morin E."/>
            <person name="Kuo A."/>
            <person name="Drula E."/>
            <person name="Varga T."/>
            <person name="Kohler A."/>
            <person name="Feng B."/>
            <person name="Cao Y."/>
            <person name="Lipzen A."/>
            <person name="Daum C."/>
            <person name="Hundley H."/>
            <person name="Pangilinan J."/>
            <person name="Johnson J."/>
            <person name="Barry K."/>
            <person name="LaButti K."/>
            <person name="Ng V."/>
            <person name="Ahrendt S."/>
            <person name="Min B."/>
            <person name="Choi I.G."/>
            <person name="Park H."/>
            <person name="Plett J.M."/>
            <person name="Magnuson J."/>
            <person name="Spatafora J.W."/>
            <person name="Nagy L.G."/>
            <person name="Henrissat B."/>
            <person name="Grigoriev I.V."/>
            <person name="Yang Z.L."/>
            <person name="Xu J."/>
            <person name="Martin F.M."/>
        </authorList>
    </citation>
    <scope>NUCLEOTIDE SEQUENCE</scope>
    <source>
        <strain evidence="1">ATCC 28755</strain>
    </source>
</reference>
<evidence type="ECO:0000313" key="2">
    <source>
        <dbReference type="Proteomes" id="UP000790377"/>
    </source>
</evidence>
<sequence length="328" mass="35321">MSLDSDTGTTRKNGLDQFKFKKTAPQSPASTSNTSMTIANGNMAASLPSYHTPPLQSRDATMQSRYFTGTSSTNGTVLVPNSSPLAPDAGYQHYQLPVTQNLSDNFSTAGPSHPNPWSQSSQNVHIDPLSAPSGFIGHNAPVVPSFTRPPWNNDAKRISEAEGMSEDGPPRKRINRGPPLDAPGSPEIQRLGYRYDQLSNSTGGLSTSSEESMPDIRHSLDGASKPRIIRGQHPERPVNSQTDKPFFLFKMGYPDRPDSVIRSAWDQANGDKQVADNLLKDPSFGTTPAPVATKPLSNTTPEPSAEIGRVAEVDEATKAIRAALKEKG</sequence>
<protein>
    <submittedName>
        <fullName evidence="1">Uncharacterized protein</fullName>
    </submittedName>
</protein>
<dbReference type="Proteomes" id="UP000790377">
    <property type="component" value="Unassembled WGS sequence"/>
</dbReference>
<gene>
    <name evidence="1" type="ORF">BJ138DRAFT_237277</name>
</gene>
<evidence type="ECO:0000313" key="1">
    <source>
        <dbReference type="EMBL" id="KAH7909318.1"/>
    </source>
</evidence>